<name>A0ABS8JHV6_9GAMM</name>
<dbReference type="Proteomes" id="UP001165293">
    <property type="component" value="Unassembled WGS sequence"/>
</dbReference>
<organism evidence="2 3">
    <name type="scientific">Noviluteimonas lactosilytica</name>
    <dbReference type="NCBI Taxonomy" id="2888523"/>
    <lineage>
        <taxon>Bacteria</taxon>
        <taxon>Pseudomonadati</taxon>
        <taxon>Pseudomonadota</taxon>
        <taxon>Gammaproteobacteria</taxon>
        <taxon>Lysobacterales</taxon>
        <taxon>Lysobacteraceae</taxon>
        <taxon>Noviluteimonas</taxon>
    </lineage>
</organism>
<gene>
    <name evidence="2" type="ORF">LK996_08745</name>
</gene>
<reference evidence="2" key="1">
    <citation type="submission" date="2021-10" db="EMBL/GenBank/DDBJ databases">
        <authorList>
            <person name="Lyu M."/>
            <person name="Wang X."/>
            <person name="Meng X."/>
            <person name="Xu K."/>
        </authorList>
    </citation>
    <scope>NUCLEOTIDE SEQUENCE</scope>
    <source>
        <strain evidence="2">A6</strain>
    </source>
</reference>
<keyword evidence="1" id="KW-0732">Signal</keyword>
<proteinExistence type="predicted"/>
<keyword evidence="3" id="KW-1185">Reference proteome</keyword>
<evidence type="ECO:0000313" key="3">
    <source>
        <dbReference type="Proteomes" id="UP001165293"/>
    </source>
</evidence>
<dbReference type="EMBL" id="JAJGAK010000001">
    <property type="protein sequence ID" value="MCC8363161.1"/>
    <property type="molecule type" value="Genomic_DNA"/>
</dbReference>
<feature type="chain" id="PRO_5045522645" evidence="1">
    <location>
        <begin position="21"/>
        <end position="216"/>
    </location>
</feature>
<protein>
    <submittedName>
        <fullName evidence="2">DUF1120 domain-containing protein</fullName>
    </submittedName>
</protein>
<sequence>MRFLFVVLAAMSATIPLASAAQNTGVIAIGGTVVPSSCTLLVDAGGVDFGTIPLSEFNDDGGTAKPAPRATQIRANCSGPTLLSLMIRDNRRDTLTGVHYDDAGAFGIGKADSGSQLGFYRITPAAEGVVNGAPAPILRSSDRSSWIESSADWTKLDVASADGYAYLSPGTGAGPAGVMSAILPLNVALTIAPLATLDLTREIVIDGSATIELLYL</sequence>
<accession>A0ABS8JHV6</accession>
<dbReference type="InterPro" id="IPR010546">
    <property type="entry name" value="DUF1120"/>
</dbReference>
<dbReference type="Pfam" id="PF06551">
    <property type="entry name" value="DUF1120"/>
    <property type="match status" value="1"/>
</dbReference>
<evidence type="ECO:0000313" key="2">
    <source>
        <dbReference type="EMBL" id="MCC8363161.1"/>
    </source>
</evidence>
<evidence type="ECO:0000256" key="1">
    <source>
        <dbReference type="SAM" id="SignalP"/>
    </source>
</evidence>
<dbReference type="RefSeq" id="WP_230526709.1">
    <property type="nucleotide sequence ID" value="NZ_JAJGAK010000001.1"/>
</dbReference>
<feature type="signal peptide" evidence="1">
    <location>
        <begin position="1"/>
        <end position="20"/>
    </location>
</feature>
<comment type="caution">
    <text evidence="2">The sequence shown here is derived from an EMBL/GenBank/DDBJ whole genome shotgun (WGS) entry which is preliminary data.</text>
</comment>